<feature type="transmembrane region" description="Helical" evidence="1">
    <location>
        <begin position="394"/>
        <end position="414"/>
    </location>
</feature>
<comment type="caution">
    <text evidence="2">The sequence shown here is derived from an EMBL/GenBank/DDBJ whole genome shotgun (WGS) entry which is preliminary data.</text>
</comment>
<evidence type="ECO:0000313" key="2">
    <source>
        <dbReference type="EMBL" id="GMH07650.1"/>
    </source>
</evidence>
<sequence length="607" mass="68059">MSTVGARCTANSIVYNKTLCACTPGYLFNGSTSSCTLFTVSPSEWVVNSGVDYSIAFPETIFSFNRIKKFTQSQAIFLEVTAIMLLSWLLFCGLLRFGKLGDGNTPWFKIRWWISRLDVCFATRHWVDDQNVVVKRKTELGGAFSMASLMLFIGLLSALLYQIIAKRSVEVHNVRATNAPDLASFINDLEFNITTISSMSCSQLRGLGTLAMGNPGSIDYRVVSLSTFANYTCLNTSRGPTIALRCNNCPLTRDNIFITWWFADLPNEPALAVGFQFNLTAKNRAYKKHLSLVSGTVKNGSDQEDIPVTFRGVDTNILKFNLFPRLYLNLHGLKLVQPLFHEFLPGSFITNATELQSSLQSSTDGFVNTTLQINFLSNYLVEINNENIFGPVSFLANIGGLYCISLGIFFYFLVQCESRIKRLRNEDQVFQNIRRRRRAMDRWDKLRKYVLYTWGCNALQEDYDTTRNKSCCTCNMVDSLRKQRSLRKKMQQESGLSTISFGEKICPPNETVCSVVKEPSGAVKGEHLIKSCVRSASTLPVSMAQDNGIPPLPPLAEFKSGSSMDMSDIRKNIQDLYEYNAMLREKLVAAQSTLDGLTTRMAAEGQT</sequence>
<feature type="transmembrane region" description="Helical" evidence="1">
    <location>
        <begin position="76"/>
        <end position="98"/>
    </location>
</feature>
<dbReference type="AlphaFoldDB" id="A0AAD3XKE2"/>
<name>A0AAD3XKE2_NEPGR</name>
<evidence type="ECO:0000313" key="3">
    <source>
        <dbReference type="Proteomes" id="UP001279734"/>
    </source>
</evidence>
<organism evidence="2 3">
    <name type="scientific">Nepenthes gracilis</name>
    <name type="common">Slender pitcher plant</name>
    <dbReference type="NCBI Taxonomy" id="150966"/>
    <lineage>
        <taxon>Eukaryota</taxon>
        <taxon>Viridiplantae</taxon>
        <taxon>Streptophyta</taxon>
        <taxon>Embryophyta</taxon>
        <taxon>Tracheophyta</taxon>
        <taxon>Spermatophyta</taxon>
        <taxon>Magnoliopsida</taxon>
        <taxon>eudicotyledons</taxon>
        <taxon>Gunneridae</taxon>
        <taxon>Pentapetalae</taxon>
        <taxon>Caryophyllales</taxon>
        <taxon>Nepenthaceae</taxon>
        <taxon>Nepenthes</taxon>
    </lineage>
</organism>
<dbReference type="PANTHER" id="PTHR37254:SF1">
    <property type="entry name" value="OS01G0100500 PROTEIN"/>
    <property type="match status" value="1"/>
</dbReference>
<dbReference type="Proteomes" id="UP001279734">
    <property type="component" value="Unassembled WGS sequence"/>
</dbReference>
<evidence type="ECO:0000256" key="1">
    <source>
        <dbReference type="SAM" id="Phobius"/>
    </source>
</evidence>
<keyword evidence="3" id="KW-1185">Reference proteome</keyword>
<dbReference type="PROSITE" id="PS51257">
    <property type="entry name" value="PROKAR_LIPOPROTEIN"/>
    <property type="match status" value="1"/>
</dbReference>
<proteinExistence type="predicted"/>
<protein>
    <submittedName>
        <fullName evidence="2">Uncharacterized protein</fullName>
    </submittedName>
</protein>
<reference evidence="2" key="1">
    <citation type="submission" date="2023-05" db="EMBL/GenBank/DDBJ databases">
        <title>Nepenthes gracilis genome sequencing.</title>
        <authorList>
            <person name="Fukushima K."/>
        </authorList>
    </citation>
    <scope>NUCLEOTIDE SEQUENCE</scope>
    <source>
        <strain evidence="2">SING2019-196</strain>
    </source>
</reference>
<keyword evidence="1" id="KW-0472">Membrane</keyword>
<feature type="transmembrane region" description="Helical" evidence="1">
    <location>
        <begin position="139"/>
        <end position="164"/>
    </location>
</feature>
<dbReference type="PANTHER" id="PTHR37254">
    <property type="entry name" value="OS01G0100500 PROTEIN"/>
    <property type="match status" value="1"/>
</dbReference>
<gene>
    <name evidence="2" type="ORF">Nepgr_009490</name>
</gene>
<keyword evidence="1" id="KW-0812">Transmembrane</keyword>
<keyword evidence="1" id="KW-1133">Transmembrane helix</keyword>
<accession>A0AAD3XKE2</accession>
<dbReference type="EMBL" id="BSYO01000007">
    <property type="protein sequence ID" value="GMH07650.1"/>
    <property type="molecule type" value="Genomic_DNA"/>
</dbReference>